<dbReference type="EMBL" id="QRQN01000072">
    <property type="protein sequence ID" value="RHN01186.1"/>
    <property type="molecule type" value="Genomic_DNA"/>
</dbReference>
<reference evidence="1 6" key="2">
    <citation type="journal article" date="2019" name="Nat. Med.">
        <title>A library of human gut bacterial isolates paired with longitudinal multiomics data enables mechanistic microbiome research.</title>
        <authorList>
            <person name="Poyet M."/>
            <person name="Groussin M."/>
            <person name="Gibbons S.M."/>
            <person name="Avila-Pacheco J."/>
            <person name="Jiang X."/>
            <person name="Kearney S.M."/>
            <person name="Perrotta A.R."/>
            <person name="Berdy B."/>
            <person name="Zhao S."/>
            <person name="Lieberman T.D."/>
            <person name="Swanson P.K."/>
            <person name="Smith M."/>
            <person name="Roesemann S."/>
            <person name="Alexander J.E."/>
            <person name="Rich S.A."/>
            <person name="Livny J."/>
            <person name="Vlamakis H."/>
            <person name="Clish C."/>
            <person name="Bullock K."/>
            <person name="Deik A."/>
            <person name="Scott J."/>
            <person name="Pierce K.A."/>
            <person name="Xavier R.J."/>
            <person name="Alm E.J."/>
        </authorList>
    </citation>
    <scope>NUCLEOTIDE SEQUENCE [LARGE SCALE GENOMIC DNA]</scope>
    <source>
        <strain evidence="1 6">BIOML-A1</strain>
    </source>
</reference>
<evidence type="ECO:0000313" key="1">
    <source>
        <dbReference type="EMBL" id="MTR86112.1"/>
    </source>
</evidence>
<evidence type="ECO:0000313" key="4">
    <source>
        <dbReference type="Proteomes" id="UP000283586"/>
    </source>
</evidence>
<proteinExistence type="predicted"/>
<organism evidence="3 4">
    <name type="scientific">Roseburia intestinalis</name>
    <dbReference type="NCBI Taxonomy" id="166486"/>
    <lineage>
        <taxon>Bacteria</taxon>
        <taxon>Bacillati</taxon>
        <taxon>Bacillota</taxon>
        <taxon>Clostridia</taxon>
        <taxon>Lachnospirales</taxon>
        <taxon>Lachnospiraceae</taxon>
        <taxon>Roseburia</taxon>
    </lineage>
</organism>
<evidence type="ECO:0000313" key="2">
    <source>
        <dbReference type="EMBL" id="RHG26206.1"/>
    </source>
</evidence>
<dbReference type="Pfam" id="PF13551">
    <property type="entry name" value="HTH_29"/>
    <property type="match status" value="1"/>
</dbReference>
<dbReference type="Proteomes" id="UP000284051">
    <property type="component" value="Unassembled WGS sequence"/>
</dbReference>
<dbReference type="Proteomes" id="UP000283586">
    <property type="component" value="Unassembled WGS sequence"/>
</dbReference>
<accession>A0A3R6JCM4</accession>
<evidence type="ECO:0000313" key="3">
    <source>
        <dbReference type="EMBL" id="RHN01186.1"/>
    </source>
</evidence>
<name>A0A3R6JCM4_9FIRM</name>
<dbReference type="Proteomes" id="UP000478483">
    <property type="component" value="Unassembled WGS sequence"/>
</dbReference>
<evidence type="ECO:0000313" key="6">
    <source>
        <dbReference type="Proteomes" id="UP000478483"/>
    </source>
</evidence>
<dbReference type="GeneID" id="61435063"/>
<dbReference type="SUPFAM" id="SSF46689">
    <property type="entry name" value="Homeodomain-like"/>
    <property type="match status" value="1"/>
</dbReference>
<dbReference type="EMBL" id="WNAJ01000018">
    <property type="protein sequence ID" value="MTR86112.1"/>
    <property type="molecule type" value="Genomic_DNA"/>
</dbReference>
<reference evidence="4 5" key="1">
    <citation type="submission" date="2018-08" db="EMBL/GenBank/DDBJ databases">
        <title>A genome reference for cultivated species of the human gut microbiota.</title>
        <authorList>
            <person name="Zou Y."/>
            <person name="Xue W."/>
            <person name="Luo G."/>
        </authorList>
    </citation>
    <scope>NUCLEOTIDE SEQUENCE [LARGE SCALE GENOMIC DNA]</scope>
    <source>
        <strain evidence="3 4">AF31-21AC</strain>
        <strain evidence="2 5">AM22-21LB</strain>
    </source>
</reference>
<evidence type="ECO:0000313" key="5">
    <source>
        <dbReference type="Proteomes" id="UP000284051"/>
    </source>
</evidence>
<gene>
    <name evidence="2" type="ORF">DW264_15015</name>
    <name evidence="3" type="ORF">DWZ31_19815</name>
    <name evidence="1" type="ORF">GMD50_13905</name>
</gene>
<protein>
    <submittedName>
        <fullName evidence="3">Helix-turn-helix domain-containing protein</fullName>
    </submittedName>
</protein>
<comment type="caution">
    <text evidence="3">The sequence shown here is derived from an EMBL/GenBank/DDBJ whole genome shotgun (WGS) entry which is preliminary data.</text>
</comment>
<dbReference type="EMBL" id="QRID01000018">
    <property type="protein sequence ID" value="RHG26206.1"/>
    <property type="molecule type" value="Genomic_DNA"/>
</dbReference>
<dbReference type="AlphaFoldDB" id="A0A3R6JCM4"/>
<dbReference type="InterPro" id="IPR009057">
    <property type="entry name" value="Homeodomain-like_sf"/>
</dbReference>
<sequence length="154" mass="17466">MARPKKYNISLTDDELKELKSVMRKKQTTKTVRNRCQIIIDLDEAHGKVLTHAQSAKTNCVCMATIMNTVKLYSEKGIQGIRTMNRNVNSDNARRKFDGRAEARIIEIACSPAPEGHSRWTLRLLEEQAKIVLDVPVSKDTIGRALKKINFDLT</sequence>
<dbReference type="RefSeq" id="WP_006855331.1">
    <property type="nucleotide sequence ID" value="NZ_CACRUM010000088.1"/>
</dbReference>